<comment type="caution">
    <text evidence="2">The sequence shown here is derived from an EMBL/GenBank/DDBJ whole genome shotgun (WGS) entry which is preliminary data.</text>
</comment>
<dbReference type="AlphaFoldDB" id="A0A8S9ZLS4"/>
<evidence type="ECO:0000256" key="1">
    <source>
        <dbReference type="SAM" id="MobiDB-lite"/>
    </source>
</evidence>
<keyword evidence="3" id="KW-1185">Reference proteome</keyword>
<sequence length="140" mass="16510">MVQETNCQQILNSFNQQTTQDNRDYYFNLSNRFKINGLTYKMEINENENKQLALINSIKYNYKLLNKYILVLANDPPQLPSEQEIHQSINPQSRSLQTRNLLKGKQQIGEQSPQKREKNTKQKTINNDHLNSEIDLELKL</sequence>
<dbReference type="Proteomes" id="UP000605970">
    <property type="component" value="Unassembled WGS sequence"/>
</dbReference>
<feature type="region of interest" description="Disordered" evidence="1">
    <location>
        <begin position="103"/>
        <end position="129"/>
    </location>
</feature>
<reference evidence="2" key="1">
    <citation type="journal article" date="2020" name="Ecol. Evol.">
        <title>Genome structure and content of the rice root-knot nematode (Meloidogyne graminicola).</title>
        <authorList>
            <person name="Phan N.T."/>
            <person name="Danchin E.G.J."/>
            <person name="Klopp C."/>
            <person name="Perfus-Barbeoch L."/>
            <person name="Kozlowski D.K."/>
            <person name="Koutsovoulos G.D."/>
            <person name="Lopez-Roques C."/>
            <person name="Bouchez O."/>
            <person name="Zahm M."/>
            <person name="Besnard G."/>
            <person name="Bellafiore S."/>
        </authorList>
    </citation>
    <scope>NUCLEOTIDE SEQUENCE</scope>
    <source>
        <strain evidence="2">VN-18</strain>
    </source>
</reference>
<dbReference type="EMBL" id="JABEBT010000062">
    <property type="protein sequence ID" value="KAF7634192.1"/>
    <property type="molecule type" value="Genomic_DNA"/>
</dbReference>
<accession>A0A8S9ZLS4</accession>
<organism evidence="2 3">
    <name type="scientific">Meloidogyne graminicola</name>
    <dbReference type="NCBI Taxonomy" id="189291"/>
    <lineage>
        <taxon>Eukaryota</taxon>
        <taxon>Metazoa</taxon>
        <taxon>Ecdysozoa</taxon>
        <taxon>Nematoda</taxon>
        <taxon>Chromadorea</taxon>
        <taxon>Rhabditida</taxon>
        <taxon>Tylenchina</taxon>
        <taxon>Tylenchomorpha</taxon>
        <taxon>Tylenchoidea</taxon>
        <taxon>Meloidogynidae</taxon>
        <taxon>Meloidogyninae</taxon>
        <taxon>Meloidogyne</taxon>
    </lineage>
</organism>
<name>A0A8S9ZLS4_9BILA</name>
<protein>
    <submittedName>
        <fullName evidence="2">Uncharacterized protein</fullName>
    </submittedName>
</protein>
<proteinExistence type="predicted"/>
<evidence type="ECO:0000313" key="2">
    <source>
        <dbReference type="EMBL" id="KAF7634192.1"/>
    </source>
</evidence>
<gene>
    <name evidence="2" type="ORF">Mgra_00006370</name>
</gene>
<evidence type="ECO:0000313" key="3">
    <source>
        <dbReference type="Proteomes" id="UP000605970"/>
    </source>
</evidence>